<dbReference type="AlphaFoldDB" id="A0A6J2YDY9"/>
<dbReference type="FunFam" id="1.10.630.10:FF:000042">
    <property type="entry name" value="Cytochrome P450"/>
    <property type="match status" value="1"/>
</dbReference>
<dbReference type="OrthoDB" id="2789670at2759"/>
<proteinExistence type="inferred from homology"/>
<comment type="subcellular location">
    <subcellularLocation>
        <location evidence="3">Endoplasmic reticulum membrane</location>
        <topology evidence="3">Peripheral membrane protein</topology>
    </subcellularLocation>
    <subcellularLocation>
        <location evidence="2">Microsome membrane</location>
        <topology evidence="2">Peripheral membrane protein</topology>
    </subcellularLocation>
</comment>
<keyword evidence="12" id="KW-0472">Membrane</keyword>
<dbReference type="InterPro" id="IPR050476">
    <property type="entry name" value="Insect_CytP450_Detox"/>
</dbReference>
<dbReference type="PANTHER" id="PTHR24292">
    <property type="entry name" value="CYTOCHROME P450"/>
    <property type="match status" value="1"/>
</dbReference>
<evidence type="ECO:0000256" key="14">
    <source>
        <dbReference type="RuleBase" id="RU000461"/>
    </source>
</evidence>
<evidence type="ECO:0000256" key="2">
    <source>
        <dbReference type="ARBA" id="ARBA00004174"/>
    </source>
</evidence>
<evidence type="ECO:0000256" key="7">
    <source>
        <dbReference type="ARBA" id="ARBA00022824"/>
    </source>
</evidence>
<keyword evidence="11 14" id="KW-0503">Monooxygenase</keyword>
<accession>A0A6J2YDY9</accession>
<evidence type="ECO:0000256" key="8">
    <source>
        <dbReference type="ARBA" id="ARBA00022848"/>
    </source>
</evidence>
<dbReference type="PRINTS" id="PR00385">
    <property type="entry name" value="P450"/>
</dbReference>
<dbReference type="InterPro" id="IPR001128">
    <property type="entry name" value="Cyt_P450"/>
</dbReference>
<dbReference type="PRINTS" id="PR00463">
    <property type="entry name" value="EP450I"/>
</dbReference>
<dbReference type="GO" id="GO:0005789">
    <property type="term" value="C:endoplasmic reticulum membrane"/>
    <property type="evidence" value="ECO:0007669"/>
    <property type="project" value="UniProtKB-SubCell"/>
</dbReference>
<evidence type="ECO:0000256" key="11">
    <source>
        <dbReference type="ARBA" id="ARBA00023033"/>
    </source>
</evidence>
<dbReference type="RefSeq" id="XP_030761389.1">
    <property type="nucleotide sequence ID" value="XM_030905529.1"/>
</dbReference>
<dbReference type="GO" id="GO:0016705">
    <property type="term" value="F:oxidoreductase activity, acting on paired donors, with incorporation or reduction of molecular oxygen"/>
    <property type="evidence" value="ECO:0007669"/>
    <property type="project" value="InterPro"/>
</dbReference>
<dbReference type="FunCoup" id="A0A6J2YDY9">
    <property type="interactions" value="311"/>
</dbReference>
<evidence type="ECO:0000313" key="16">
    <source>
        <dbReference type="RefSeq" id="XP_030761389.1"/>
    </source>
</evidence>
<dbReference type="InterPro" id="IPR002401">
    <property type="entry name" value="Cyt_P450_E_grp-I"/>
</dbReference>
<dbReference type="GO" id="GO:0004497">
    <property type="term" value="F:monooxygenase activity"/>
    <property type="evidence" value="ECO:0007669"/>
    <property type="project" value="UniProtKB-KW"/>
</dbReference>
<dbReference type="InParanoid" id="A0A6J2YDY9"/>
<evidence type="ECO:0000256" key="3">
    <source>
        <dbReference type="ARBA" id="ARBA00004406"/>
    </source>
</evidence>
<keyword evidence="8" id="KW-0492">Microsome</keyword>
<keyword evidence="9 14" id="KW-0560">Oxidoreductase</keyword>
<keyword evidence="7" id="KW-0256">Endoplasmic reticulum</keyword>
<evidence type="ECO:0000313" key="15">
    <source>
        <dbReference type="Proteomes" id="UP000504635"/>
    </source>
</evidence>
<evidence type="ECO:0000256" key="12">
    <source>
        <dbReference type="ARBA" id="ARBA00023136"/>
    </source>
</evidence>
<dbReference type="CDD" id="cd11056">
    <property type="entry name" value="CYP6-like"/>
    <property type="match status" value="1"/>
</dbReference>
<evidence type="ECO:0000256" key="10">
    <source>
        <dbReference type="ARBA" id="ARBA00023004"/>
    </source>
</evidence>
<keyword evidence="10 13" id="KW-0408">Iron</keyword>
<keyword evidence="15" id="KW-1185">Reference proteome</keyword>
<gene>
    <name evidence="16" type="primary">LOC115886402</name>
</gene>
<dbReference type="KEGG" id="soy:115886402"/>
<evidence type="ECO:0000256" key="6">
    <source>
        <dbReference type="ARBA" id="ARBA00022723"/>
    </source>
</evidence>
<keyword evidence="6 13" id="KW-0479">Metal-binding</keyword>
<dbReference type="GO" id="GO:0005506">
    <property type="term" value="F:iron ion binding"/>
    <property type="evidence" value="ECO:0007669"/>
    <property type="project" value="InterPro"/>
</dbReference>
<evidence type="ECO:0000256" key="5">
    <source>
        <dbReference type="ARBA" id="ARBA00022617"/>
    </source>
</evidence>
<evidence type="ECO:0000256" key="13">
    <source>
        <dbReference type="PIRSR" id="PIRSR602401-1"/>
    </source>
</evidence>
<dbReference type="PROSITE" id="PS00086">
    <property type="entry name" value="CYTOCHROME_P450"/>
    <property type="match status" value="1"/>
</dbReference>
<dbReference type="Gene3D" id="1.10.630.10">
    <property type="entry name" value="Cytochrome P450"/>
    <property type="match status" value="1"/>
</dbReference>
<evidence type="ECO:0000256" key="1">
    <source>
        <dbReference type="ARBA" id="ARBA00001971"/>
    </source>
</evidence>
<reference evidence="16" key="1">
    <citation type="submission" date="2025-08" db="UniProtKB">
        <authorList>
            <consortium name="RefSeq"/>
        </authorList>
    </citation>
    <scope>IDENTIFICATION</scope>
    <source>
        <tissue evidence="16">Gonads</tissue>
    </source>
</reference>
<dbReference type="InterPro" id="IPR036396">
    <property type="entry name" value="Cyt_P450_sf"/>
</dbReference>
<evidence type="ECO:0000256" key="9">
    <source>
        <dbReference type="ARBA" id="ARBA00023002"/>
    </source>
</evidence>
<comment type="similarity">
    <text evidence="4 14">Belongs to the cytochrome P450 family.</text>
</comment>
<dbReference type="GeneID" id="115886402"/>
<feature type="binding site" description="axial binding residue" evidence="13">
    <location>
        <position position="361"/>
    </location>
    <ligand>
        <name>heme</name>
        <dbReference type="ChEBI" id="CHEBI:30413"/>
    </ligand>
    <ligandPart>
        <name>Fe</name>
        <dbReference type="ChEBI" id="CHEBI:18248"/>
    </ligandPart>
</feature>
<dbReference type="GO" id="GO:0020037">
    <property type="term" value="F:heme binding"/>
    <property type="evidence" value="ECO:0007669"/>
    <property type="project" value="InterPro"/>
</dbReference>
<organism evidence="15 16">
    <name type="scientific">Sitophilus oryzae</name>
    <name type="common">Rice weevil</name>
    <name type="synonym">Curculio oryzae</name>
    <dbReference type="NCBI Taxonomy" id="7048"/>
    <lineage>
        <taxon>Eukaryota</taxon>
        <taxon>Metazoa</taxon>
        <taxon>Ecdysozoa</taxon>
        <taxon>Arthropoda</taxon>
        <taxon>Hexapoda</taxon>
        <taxon>Insecta</taxon>
        <taxon>Pterygota</taxon>
        <taxon>Neoptera</taxon>
        <taxon>Endopterygota</taxon>
        <taxon>Coleoptera</taxon>
        <taxon>Polyphaga</taxon>
        <taxon>Cucujiformia</taxon>
        <taxon>Curculionidae</taxon>
        <taxon>Dryophthorinae</taxon>
        <taxon>Sitophilus</taxon>
    </lineage>
</organism>
<dbReference type="Proteomes" id="UP000504635">
    <property type="component" value="Unplaced"/>
</dbReference>
<dbReference type="PANTHER" id="PTHR24292:SF100">
    <property type="entry name" value="CYTOCHROME P450 6A16, ISOFORM B-RELATED"/>
    <property type="match status" value="1"/>
</dbReference>
<sequence>MYCFTDPWYLPVDLKLIKSIFQKDFSYFNDHGMYCHPKDNISMNLFNLVNEDWKNLRAKLTPLFSSSKLKSMFQIFVDKAEVLEEVIGSYSSRNEPLNIEDVASRFTIDVITSCGFGIETNALKNSNKEFMKCGVETFNPRLLKFVLMEVVPSGILANLGFKANGAHTNNLFNNLISEVIQYRETNKVFRNDFLQLLLELKQNQEMTDDQIIAQCFGFFAAGFETTSITVMFAMLELALNQEIQNKLRDKIEEVLEKYDGNVCYDAVMEMNYLDKVLNETLRKYPPGPIIPRNCTKTYRVPETDVIIEKGTRVIIPIWGLHRDPEFYPDPEQFNPENFNAENKANRPDMAFIPFGEGPRMCIGLRFGLLETKLALIKLLKNFKYTLNGRTKVPIEIDPEAIFTLKIKEDVWLDVTKI</sequence>
<protein>
    <submittedName>
        <fullName evidence="16">Probable cytochrome P450 6a14</fullName>
    </submittedName>
</protein>
<dbReference type="Pfam" id="PF00067">
    <property type="entry name" value="p450"/>
    <property type="match status" value="1"/>
</dbReference>
<name>A0A6J2YDY9_SITOR</name>
<evidence type="ECO:0000256" key="4">
    <source>
        <dbReference type="ARBA" id="ARBA00010617"/>
    </source>
</evidence>
<keyword evidence="5 13" id="KW-0349">Heme</keyword>
<dbReference type="InterPro" id="IPR017972">
    <property type="entry name" value="Cyt_P450_CS"/>
</dbReference>
<comment type="cofactor">
    <cofactor evidence="1 13">
        <name>heme</name>
        <dbReference type="ChEBI" id="CHEBI:30413"/>
    </cofactor>
</comment>
<dbReference type="SUPFAM" id="SSF48264">
    <property type="entry name" value="Cytochrome P450"/>
    <property type="match status" value="1"/>
</dbReference>